<keyword evidence="5 7" id="KW-1133">Transmembrane helix</keyword>
<dbReference type="GO" id="GO:0015421">
    <property type="term" value="F:ABC-type oligopeptide transporter activity"/>
    <property type="evidence" value="ECO:0007669"/>
    <property type="project" value="TreeGrafter"/>
</dbReference>
<evidence type="ECO:0000259" key="8">
    <source>
        <dbReference type="PROSITE" id="PS50893"/>
    </source>
</evidence>
<dbReference type="SUPFAM" id="SSF90123">
    <property type="entry name" value="ABC transporter transmembrane region"/>
    <property type="match status" value="1"/>
</dbReference>
<dbReference type="NCBIfam" id="NF045513">
    <property type="entry name" value="HepA_fam_ABC"/>
    <property type="match status" value="1"/>
</dbReference>
<feature type="transmembrane region" description="Helical" evidence="7">
    <location>
        <begin position="182"/>
        <end position="211"/>
    </location>
</feature>
<evidence type="ECO:0000256" key="1">
    <source>
        <dbReference type="ARBA" id="ARBA00004651"/>
    </source>
</evidence>
<dbReference type="InterPro" id="IPR003593">
    <property type="entry name" value="AAA+_ATPase"/>
</dbReference>
<dbReference type="SMART" id="SM00382">
    <property type="entry name" value="AAA"/>
    <property type="match status" value="1"/>
</dbReference>
<organism evidence="10">
    <name type="scientific">Leptolyngbya sp. NK1-12</name>
    <dbReference type="NCBI Taxonomy" id="2547451"/>
    <lineage>
        <taxon>Bacteria</taxon>
        <taxon>Bacillati</taxon>
        <taxon>Cyanobacteriota</taxon>
        <taxon>Cyanophyceae</taxon>
        <taxon>Leptolyngbyales</taxon>
        <taxon>Leptolyngbyaceae</taxon>
        <taxon>Leptolyngbya group</taxon>
        <taxon>Leptolyngbya</taxon>
    </lineage>
</organism>
<dbReference type="FunFam" id="3.40.50.300:FF:000218">
    <property type="entry name" value="Multidrug ABC transporter ATP-binding protein"/>
    <property type="match status" value="1"/>
</dbReference>
<keyword evidence="3" id="KW-0547">Nucleotide-binding</keyword>
<dbReference type="InterPro" id="IPR027417">
    <property type="entry name" value="P-loop_NTPase"/>
</dbReference>
<dbReference type="AlphaFoldDB" id="A0AA96WLF0"/>
<evidence type="ECO:0000313" key="10">
    <source>
        <dbReference type="EMBL" id="WNZ27459.1"/>
    </source>
</evidence>
<evidence type="ECO:0000256" key="2">
    <source>
        <dbReference type="ARBA" id="ARBA00022692"/>
    </source>
</evidence>
<dbReference type="EMBL" id="CP053587">
    <property type="protein sequence ID" value="WNZ27459.1"/>
    <property type="molecule type" value="Genomic_DNA"/>
</dbReference>
<dbReference type="Gene3D" id="1.20.1560.10">
    <property type="entry name" value="ABC transporter type 1, transmembrane domain"/>
    <property type="match status" value="1"/>
</dbReference>
<dbReference type="InterPro" id="IPR011527">
    <property type="entry name" value="ABC1_TM_dom"/>
</dbReference>
<dbReference type="Pfam" id="PF00664">
    <property type="entry name" value="ABC_membrane"/>
    <property type="match status" value="1"/>
</dbReference>
<keyword evidence="6 7" id="KW-0472">Membrane</keyword>
<dbReference type="InterPro" id="IPR036640">
    <property type="entry name" value="ABC1_TM_sf"/>
</dbReference>
<dbReference type="Gene3D" id="3.40.50.300">
    <property type="entry name" value="P-loop containing nucleotide triphosphate hydrolases"/>
    <property type="match status" value="1"/>
</dbReference>
<keyword evidence="4 10" id="KW-0067">ATP-binding</keyword>
<feature type="transmembrane region" description="Helical" evidence="7">
    <location>
        <begin position="31"/>
        <end position="61"/>
    </location>
</feature>
<dbReference type="GO" id="GO:0005886">
    <property type="term" value="C:plasma membrane"/>
    <property type="evidence" value="ECO:0007669"/>
    <property type="project" value="UniProtKB-SubCell"/>
</dbReference>
<dbReference type="SUPFAM" id="SSF52540">
    <property type="entry name" value="P-loop containing nucleoside triphosphate hydrolases"/>
    <property type="match status" value="1"/>
</dbReference>
<evidence type="ECO:0000259" key="9">
    <source>
        <dbReference type="PROSITE" id="PS50929"/>
    </source>
</evidence>
<evidence type="ECO:0000256" key="5">
    <source>
        <dbReference type="ARBA" id="ARBA00022989"/>
    </source>
</evidence>
<feature type="transmembrane region" description="Helical" evidence="7">
    <location>
        <begin position="97"/>
        <end position="119"/>
    </location>
</feature>
<dbReference type="GO" id="GO:0005524">
    <property type="term" value="F:ATP binding"/>
    <property type="evidence" value="ECO:0007669"/>
    <property type="project" value="UniProtKB-KW"/>
</dbReference>
<dbReference type="InterPro" id="IPR017871">
    <property type="entry name" value="ABC_transporter-like_CS"/>
</dbReference>
<accession>A0AA96WLF0</accession>
<reference evidence="10" key="1">
    <citation type="submission" date="2020-05" db="EMBL/GenBank/DDBJ databases">
        <authorList>
            <person name="Zhu T."/>
            <person name="Keshari N."/>
            <person name="Lu X."/>
        </authorList>
    </citation>
    <scope>NUCLEOTIDE SEQUENCE</scope>
    <source>
        <strain evidence="10">NK1-12</strain>
    </source>
</reference>
<keyword evidence="2 7" id="KW-0812">Transmembrane</keyword>
<evidence type="ECO:0000256" key="7">
    <source>
        <dbReference type="SAM" id="Phobius"/>
    </source>
</evidence>
<dbReference type="PROSITE" id="PS50929">
    <property type="entry name" value="ABC_TM1F"/>
    <property type="match status" value="1"/>
</dbReference>
<feature type="transmembrane region" description="Helical" evidence="7">
    <location>
        <begin position="283"/>
        <end position="305"/>
    </location>
</feature>
<evidence type="ECO:0000256" key="6">
    <source>
        <dbReference type="ARBA" id="ARBA00023136"/>
    </source>
</evidence>
<dbReference type="InterPro" id="IPR003439">
    <property type="entry name" value="ABC_transporter-like_ATP-bd"/>
</dbReference>
<dbReference type="GO" id="GO:0016887">
    <property type="term" value="F:ATP hydrolysis activity"/>
    <property type="evidence" value="ECO:0007669"/>
    <property type="project" value="InterPro"/>
</dbReference>
<dbReference type="RefSeq" id="WP_316435751.1">
    <property type="nucleotide sequence ID" value="NZ_CP053587.1"/>
</dbReference>
<dbReference type="PANTHER" id="PTHR43394">
    <property type="entry name" value="ATP-DEPENDENT PERMEASE MDL1, MITOCHONDRIAL"/>
    <property type="match status" value="1"/>
</dbReference>
<dbReference type="PROSITE" id="PS50893">
    <property type="entry name" value="ABC_TRANSPORTER_2"/>
    <property type="match status" value="1"/>
</dbReference>
<feature type="domain" description="ABC transmembrane type-1" evidence="9">
    <location>
        <begin position="37"/>
        <end position="340"/>
    </location>
</feature>
<dbReference type="InterPro" id="IPR039421">
    <property type="entry name" value="Type_1_exporter"/>
</dbReference>
<gene>
    <name evidence="10" type="ORF">HJG54_31770</name>
</gene>
<comment type="subcellular location">
    <subcellularLocation>
        <location evidence="1">Cell membrane</location>
        <topology evidence="1">Multi-pass membrane protein</topology>
    </subcellularLocation>
</comment>
<dbReference type="Pfam" id="PF00005">
    <property type="entry name" value="ABC_tran"/>
    <property type="match status" value="1"/>
</dbReference>
<dbReference type="PANTHER" id="PTHR43394:SF1">
    <property type="entry name" value="ATP-BINDING CASSETTE SUB-FAMILY B MEMBER 10, MITOCHONDRIAL"/>
    <property type="match status" value="1"/>
</dbReference>
<sequence length="626" mass="69500">MQRKFSSMLRNGIKASQFWQDNQLVLREVKYFPWIAALSILFPLLAAVCEGIGMGFLLAFLQSLVGAADQPFQTGVQWFDIWVLGIHKSATERLYRVSGLILLSTWVRACFNYLSYVFLEMAQVNLVDRLRKRIFEQLQALSLGFFSKSNSGEIINVITTETTLLQQILQTAGFVLTKGLALIAYIVVVLQISWQLTLISTLLFTLVAVGLTRLNRIARERSFPVSQANSRFTAIAMEFINGIRTVQAFATQDFERQRYYQASTEVVRASTYSVMGWGLVRPLAEGLATTVLVGMIIVGMTVFVANGTLQIAALLTFLFTLFRLVPAIHEINGGIARIASLHGAVKTIEELLKTSNKPYLQNGRLPFSGLQQSLEFISVDFSYDATHPVLQNITLTIPQGQMIALVGASGAGKTTLADLIPRFYDPTAGLIQIDGIDLRQFDLTSLRRKIAVVSQDTFIFNASVRDNIAYGLANVSDTAVSEAARLANALEFIENLPQRFDTQLGDRGVRLSGGQRQRLAIARALLRDPEILILDEATSALDSVSERLIQASLEKLSVGRTVIAIAHRLSTITRADKVVVLEQGQIVEQGSYRDLLQQRGVLWKYHQMQHELEPINPVSSQALPRS</sequence>
<feature type="domain" description="ABC transporter" evidence="8">
    <location>
        <begin position="374"/>
        <end position="608"/>
    </location>
</feature>
<name>A0AA96WLF0_9CYAN</name>
<protein>
    <submittedName>
        <fullName evidence="10">ABC transporter ATP-binding protein</fullName>
    </submittedName>
</protein>
<evidence type="ECO:0000256" key="4">
    <source>
        <dbReference type="ARBA" id="ARBA00022840"/>
    </source>
</evidence>
<dbReference type="PROSITE" id="PS00211">
    <property type="entry name" value="ABC_TRANSPORTER_1"/>
    <property type="match status" value="1"/>
</dbReference>
<evidence type="ECO:0000256" key="3">
    <source>
        <dbReference type="ARBA" id="ARBA00022741"/>
    </source>
</evidence>
<proteinExistence type="predicted"/>